<dbReference type="PROSITE" id="PS50017">
    <property type="entry name" value="DEATH_DOMAIN"/>
    <property type="match status" value="1"/>
</dbReference>
<accession>A0A9X0D343</accession>
<dbReference type="Gene3D" id="1.10.533.10">
    <property type="entry name" value="Death Domain, Fas"/>
    <property type="match status" value="1"/>
</dbReference>
<feature type="compositionally biased region" description="Acidic residues" evidence="1">
    <location>
        <begin position="29"/>
        <end position="39"/>
    </location>
</feature>
<feature type="region of interest" description="Disordered" evidence="1">
    <location>
        <begin position="16"/>
        <end position="67"/>
    </location>
</feature>
<dbReference type="CDD" id="cd01670">
    <property type="entry name" value="Death"/>
    <property type="match status" value="1"/>
</dbReference>
<evidence type="ECO:0000256" key="1">
    <source>
        <dbReference type="SAM" id="MobiDB-lite"/>
    </source>
</evidence>
<dbReference type="InterPro" id="IPR000488">
    <property type="entry name" value="Death_dom"/>
</dbReference>
<comment type="caution">
    <text evidence="3">The sequence shown here is derived from an EMBL/GenBank/DDBJ whole genome shotgun (WGS) entry which is preliminary data.</text>
</comment>
<feature type="domain" description="Death" evidence="2">
    <location>
        <begin position="75"/>
        <end position="155"/>
    </location>
</feature>
<feature type="compositionally biased region" description="Low complexity" evidence="1">
    <location>
        <begin position="41"/>
        <end position="65"/>
    </location>
</feature>
<dbReference type="InterPro" id="IPR016729">
    <property type="entry name" value="FADD"/>
</dbReference>
<evidence type="ECO:0000313" key="3">
    <source>
        <dbReference type="EMBL" id="KAJ7383099.1"/>
    </source>
</evidence>
<dbReference type="PANTHER" id="PTHR15077">
    <property type="entry name" value="FAS-ASSOCIATING DEATH DOMAIN-CONTAINING PROTEIN FADD"/>
    <property type="match status" value="1"/>
</dbReference>
<dbReference type="Pfam" id="PF00531">
    <property type="entry name" value="Death"/>
    <property type="match status" value="1"/>
</dbReference>
<dbReference type="AlphaFoldDB" id="A0A9X0D343"/>
<name>A0A9X0D343_9CNID</name>
<protein>
    <recommendedName>
        <fullName evidence="2">Death domain-containing protein</fullName>
    </recommendedName>
</protein>
<dbReference type="SUPFAM" id="SSF47986">
    <property type="entry name" value="DEATH domain"/>
    <property type="match status" value="1"/>
</dbReference>
<dbReference type="EMBL" id="MU825906">
    <property type="protein sequence ID" value="KAJ7383099.1"/>
    <property type="molecule type" value="Genomic_DNA"/>
</dbReference>
<evidence type="ECO:0000313" key="4">
    <source>
        <dbReference type="Proteomes" id="UP001163046"/>
    </source>
</evidence>
<dbReference type="OrthoDB" id="5990015at2759"/>
<keyword evidence="4" id="KW-1185">Reference proteome</keyword>
<gene>
    <name evidence="3" type="ORF">OS493_030629</name>
</gene>
<dbReference type="Proteomes" id="UP001163046">
    <property type="component" value="Unassembled WGS sequence"/>
</dbReference>
<dbReference type="InterPro" id="IPR011029">
    <property type="entry name" value="DEATH-like_dom_sf"/>
</dbReference>
<dbReference type="SMART" id="SM00005">
    <property type="entry name" value="DEATH"/>
    <property type="match status" value="1"/>
</dbReference>
<evidence type="ECO:0000259" key="2">
    <source>
        <dbReference type="PROSITE" id="PS50017"/>
    </source>
</evidence>
<reference evidence="3" key="1">
    <citation type="submission" date="2023-01" db="EMBL/GenBank/DDBJ databases">
        <title>Genome assembly of the deep-sea coral Lophelia pertusa.</title>
        <authorList>
            <person name="Herrera S."/>
            <person name="Cordes E."/>
        </authorList>
    </citation>
    <scope>NUCLEOTIDE SEQUENCE</scope>
    <source>
        <strain evidence="3">USNM1676648</strain>
        <tissue evidence="3">Polyp</tissue>
    </source>
</reference>
<organism evidence="3 4">
    <name type="scientific">Desmophyllum pertusum</name>
    <dbReference type="NCBI Taxonomy" id="174260"/>
    <lineage>
        <taxon>Eukaryota</taxon>
        <taxon>Metazoa</taxon>
        <taxon>Cnidaria</taxon>
        <taxon>Anthozoa</taxon>
        <taxon>Hexacorallia</taxon>
        <taxon>Scleractinia</taxon>
        <taxon>Caryophylliina</taxon>
        <taxon>Caryophylliidae</taxon>
        <taxon>Desmophyllum</taxon>
    </lineage>
</organism>
<sequence>MKIALLLKNVVYPPKANEEDVGGYVESGSSEEDDSDDEQPATSAGASSSSGESGIAASNSSSATAPRIKEGIPDNYVLSELADDVMGTSWKKLARMLKVQEPKLTQLEKDYAQDTYEQAFKMLLHWKESNADAATYQILFNALTKVDCSSLAKKFCCFE</sequence>
<dbReference type="GO" id="GO:0007165">
    <property type="term" value="P:signal transduction"/>
    <property type="evidence" value="ECO:0007669"/>
    <property type="project" value="InterPro"/>
</dbReference>
<proteinExistence type="predicted"/>